<organism evidence="2 3">
    <name type="scientific">Mesorhizobium tianshanense</name>
    <dbReference type="NCBI Taxonomy" id="39844"/>
    <lineage>
        <taxon>Bacteria</taxon>
        <taxon>Pseudomonadati</taxon>
        <taxon>Pseudomonadota</taxon>
        <taxon>Alphaproteobacteria</taxon>
        <taxon>Hyphomicrobiales</taxon>
        <taxon>Phyllobacteriaceae</taxon>
        <taxon>Mesorhizobium</taxon>
    </lineage>
</organism>
<comment type="caution">
    <text evidence="2">The sequence shown here is derived from an EMBL/GenBank/DDBJ whole genome shotgun (WGS) entry which is preliminary data.</text>
</comment>
<protein>
    <submittedName>
        <fullName evidence="2">Uncharacterized protein</fullName>
    </submittedName>
</protein>
<accession>A0A562N3V5</accession>
<evidence type="ECO:0000313" key="2">
    <source>
        <dbReference type="EMBL" id="TWI26768.1"/>
    </source>
</evidence>
<feature type="region of interest" description="Disordered" evidence="1">
    <location>
        <begin position="135"/>
        <end position="183"/>
    </location>
</feature>
<sequence length="183" mass="19940">MLRSRFVHVFSIKGYDIRVNKPTIRQFHLLKFPCCLGHCCGEIDIAPDGTTPFLITALLFDLHSERSGLPLHSFFLVSTNCAEVAADDYCTSGLPLLRRAIWMRPPGSKRRGLAIHALKQTGSYEHAGDAISFADPRPTPLLSRPASSSASKSGRSRSASRPKSESNAFVVTGVGRTSLRAAD</sequence>
<evidence type="ECO:0000256" key="1">
    <source>
        <dbReference type="SAM" id="MobiDB-lite"/>
    </source>
</evidence>
<evidence type="ECO:0000313" key="3">
    <source>
        <dbReference type="Proteomes" id="UP000317122"/>
    </source>
</evidence>
<keyword evidence="3" id="KW-1185">Reference proteome</keyword>
<dbReference type="Proteomes" id="UP000317122">
    <property type="component" value="Unassembled WGS sequence"/>
</dbReference>
<proteinExistence type="predicted"/>
<dbReference type="EMBL" id="VLKT01000047">
    <property type="protein sequence ID" value="TWI26768.1"/>
    <property type="molecule type" value="Genomic_DNA"/>
</dbReference>
<dbReference type="AlphaFoldDB" id="A0A562N3V5"/>
<reference evidence="2 3" key="1">
    <citation type="journal article" date="2015" name="Stand. Genomic Sci.">
        <title>Genomic Encyclopedia of Bacterial and Archaeal Type Strains, Phase III: the genomes of soil and plant-associated and newly described type strains.</title>
        <authorList>
            <person name="Whitman W.B."/>
            <person name="Woyke T."/>
            <person name="Klenk H.P."/>
            <person name="Zhou Y."/>
            <person name="Lilburn T.G."/>
            <person name="Beck B.J."/>
            <person name="De Vos P."/>
            <person name="Vandamme P."/>
            <person name="Eisen J.A."/>
            <person name="Garrity G."/>
            <person name="Hugenholtz P."/>
            <person name="Kyrpides N.C."/>
        </authorList>
    </citation>
    <scope>NUCLEOTIDE SEQUENCE [LARGE SCALE GENOMIC DNA]</scope>
    <source>
        <strain evidence="2 3">CGMCC 1.2546</strain>
    </source>
</reference>
<feature type="compositionally biased region" description="Low complexity" evidence="1">
    <location>
        <begin position="140"/>
        <end position="153"/>
    </location>
</feature>
<name>A0A562N3V5_9HYPH</name>
<gene>
    <name evidence="2" type="ORF">IQ26_05836</name>
</gene>